<dbReference type="Proteomes" id="UP000292957">
    <property type="component" value="Unassembled WGS sequence"/>
</dbReference>
<feature type="compositionally biased region" description="Polar residues" evidence="1">
    <location>
        <begin position="721"/>
        <end position="734"/>
    </location>
</feature>
<feature type="compositionally biased region" description="Basic and acidic residues" evidence="1">
    <location>
        <begin position="778"/>
        <end position="791"/>
    </location>
</feature>
<evidence type="ECO:0000259" key="2">
    <source>
        <dbReference type="Pfam" id="PF17667"/>
    </source>
</evidence>
<name>A0A4Q9MIZ9_9APHY</name>
<feature type="region of interest" description="Disordered" evidence="1">
    <location>
        <begin position="771"/>
        <end position="809"/>
    </location>
</feature>
<feature type="compositionally biased region" description="Pro residues" evidence="1">
    <location>
        <begin position="799"/>
        <end position="809"/>
    </location>
</feature>
<dbReference type="PANTHER" id="PTHR38248:SF2">
    <property type="entry name" value="FUNK1 11"/>
    <property type="match status" value="1"/>
</dbReference>
<dbReference type="EMBL" id="ML143439">
    <property type="protein sequence ID" value="TBU26887.1"/>
    <property type="molecule type" value="Genomic_DNA"/>
</dbReference>
<dbReference type="PANTHER" id="PTHR38248">
    <property type="entry name" value="FUNK1 6"/>
    <property type="match status" value="1"/>
</dbReference>
<gene>
    <name evidence="3" type="ORF">BD311DRAFT_761479</name>
</gene>
<dbReference type="Gene3D" id="1.10.510.10">
    <property type="entry name" value="Transferase(Phosphotransferase) domain 1"/>
    <property type="match status" value="1"/>
</dbReference>
<protein>
    <recommendedName>
        <fullName evidence="2">Fungal-type protein kinase domain-containing protein</fullName>
    </recommendedName>
</protein>
<accession>A0A4Q9MIZ9</accession>
<reference evidence="3" key="1">
    <citation type="submission" date="2019-01" db="EMBL/GenBank/DDBJ databases">
        <title>Draft genome sequences of three monokaryotic isolates of the white-rot basidiomycete fungus Dichomitus squalens.</title>
        <authorList>
            <consortium name="DOE Joint Genome Institute"/>
            <person name="Lopez S.C."/>
            <person name="Andreopoulos B."/>
            <person name="Pangilinan J."/>
            <person name="Lipzen A."/>
            <person name="Riley R."/>
            <person name="Ahrendt S."/>
            <person name="Ng V."/>
            <person name="Barry K."/>
            <person name="Daum C."/>
            <person name="Grigoriev I.V."/>
            <person name="Hilden K.S."/>
            <person name="Makela M.R."/>
            <person name="de Vries R.P."/>
        </authorList>
    </citation>
    <scope>NUCLEOTIDE SEQUENCE [LARGE SCALE GENOMIC DNA]</scope>
    <source>
        <strain evidence="3">OM18370.1</strain>
    </source>
</reference>
<dbReference type="InterPro" id="IPR011009">
    <property type="entry name" value="Kinase-like_dom_sf"/>
</dbReference>
<dbReference type="AlphaFoldDB" id="A0A4Q9MIZ9"/>
<feature type="compositionally biased region" description="Low complexity" evidence="1">
    <location>
        <begin position="706"/>
        <end position="720"/>
    </location>
</feature>
<feature type="region of interest" description="Disordered" evidence="1">
    <location>
        <begin position="379"/>
        <end position="453"/>
    </location>
</feature>
<evidence type="ECO:0000256" key="1">
    <source>
        <dbReference type="SAM" id="MobiDB-lite"/>
    </source>
</evidence>
<dbReference type="SUPFAM" id="SSF56112">
    <property type="entry name" value="Protein kinase-like (PK-like)"/>
    <property type="match status" value="1"/>
</dbReference>
<feature type="region of interest" description="Disordered" evidence="1">
    <location>
        <begin position="704"/>
        <end position="739"/>
    </location>
</feature>
<feature type="compositionally biased region" description="Basic and acidic residues" evidence="1">
    <location>
        <begin position="426"/>
        <end position="445"/>
    </location>
</feature>
<evidence type="ECO:0000313" key="3">
    <source>
        <dbReference type="EMBL" id="TBU26887.1"/>
    </source>
</evidence>
<dbReference type="InterPro" id="IPR040976">
    <property type="entry name" value="Pkinase_fungal"/>
</dbReference>
<organism evidence="3">
    <name type="scientific">Dichomitus squalens</name>
    <dbReference type="NCBI Taxonomy" id="114155"/>
    <lineage>
        <taxon>Eukaryota</taxon>
        <taxon>Fungi</taxon>
        <taxon>Dikarya</taxon>
        <taxon>Basidiomycota</taxon>
        <taxon>Agaricomycotina</taxon>
        <taxon>Agaricomycetes</taxon>
        <taxon>Polyporales</taxon>
        <taxon>Polyporaceae</taxon>
        <taxon>Dichomitus</taxon>
    </lineage>
</organism>
<dbReference type="Pfam" id="PF17667">
    <property type="entry name" value="Pkinase_fungal"/>
    <property type="match status" value="1"/>
</dbReference>
<feature type="compositionally biased region" description="Low complexity" evidence="1">
    <location>
        <begin position="394"/>
        <end position="408"/>
    </location>
</feature>
<sequence>MAKCFVRSDSVGEFLDEFLPLRSDLSHPQRPMHEHHPFAELQNAEKMVEAEVADRFITAVNQLNLAPELAMRSCENKADPKNADETGQKIDAAFFHAEEAPDDGRPHWALQLVSGEFKNGARGTNMNDPFGDGKVLEPQAKTRQKARGQITTYAEKVFAHQHRVCLFMLIVIGRRFRLIRWDRAGAIVTPSVDYFRNPEPLLDFLWRISHLDHAALGIDNSATRIPVGSDDWKLMDEVAADTTLDVSHEERQIEDGELPETYTWTYVREMFLASISEPEWPRYKLRVNDGASTRDYLVGKPAFQAAGMRGRGTRGYVAFDTHDKRFVWLKDAWRAAYDLIDKEGDILQRLNDAEIKNVPTLVCHGDVDEQATVTAEWWESKNPLPADKPSPATSIPARSKRSASSSSPQHRRSKVPQRRAALGTKRKLEDHLEEAGTKDRADDNGGSHTPSFRLDCPMRRHKHYRLVIAEVCMPLKLFKNGRQLVCIVTDCVTAHYQATKEENGIQIFHRDISDGNILIYPTVISDSQKGSSVVWKGILADWEMSKPITAPNAPAVARQPERTGTWQFMSVSLLSGRTDVRVPDELESFLLVLIYYAVRYLKSDIPSGHDVATFLDECFDCYTVNATAKEILCGERKESIIEEHGQLLRFCPNKNRRVHILFSSPMDKLIREILQWFWCHYKVVAYEEWRRANPSLVRLMDREQTPAPTSHLSSHAPSSSKLQISDTPTSQGSNDYGAEPYRLIVPAPTEAEKEAGSRVSVHSFMITKLMKASQSRAWKTEDRDIRGDRVPKKWRSPHDPIPSFPEPED</sequence>
<dbReference type="OrthoDB" id="5592585at2759"/>
<feature type="domain" description="Fungal-type protein kinase" evidence="2">
    <location>
        <begin position="139"/>
        <end position="595"/>
    </location>
</feature>
<proteinExistence type="predicted"/>